<protein>
    <recommendedName>
        <fullName evidence="1">Cdc37 Hsp90 binding domain-containing protein</fullName>
    </recommendedName>
</protein>
<evidence type="ECO:0000259" key="1">
    <source>
        <dbReference type="Pfam" id="PF08565"/>
    </source>
</evidence>
<reference evidence="2 3" key="1">
    <citation type="submission" date="2017-11" db="EMBL/GenBank/DDBJ databases">
        <title>De novo assembly and phasing of dikaryotic genomes from two isolates of Puccinia coronata f. sp. avenae, the causal agent of oat crown rust.</title>
        <authorList>
            <person name="Miller M.E."/>
            <person name="Zhang Y."/>
            <person name="Omidvar V."/>
            <person name="Sperschneider J."/>
            <person name="Schwessinger B."/>
            <person name="Raley C."/>
            <person name="Palmer J.M."/>
            <person name="Garnica D."/>
            <person name="Upadhyaya N."/>
            <person name="Rathjen J."/>
            <person name="Taylor J.M."/>
            <person name="Park R.F."/>
            <person name="Dodds P.N."/>
            <person name="Hirsch C.D."/>
            <person name="Kianian S.F."/>
            <person name="Figueroa M."/>
        </authorList>
    </citation>
    <scope>NUCLEOTIDE SEQUENCE [LARGE SCALE GENOMIC DNA]</scope>
    <source>
        <strain evidence="2">12SD80</strain>
    </source>
</reference>
<organism evidence="2 3">
    <name type="scientific">Puccinia coronata f. sp. avenae</name>
    <dbReference type="NCBI Taxonomy" id="200324"/>
    <lineage>
        <taxon>Eukaryota</taxon>
        <taxon>Fungi</taxon>
        <taxon>Dikarya</taxon>
        <taxon>Basidiomycota</taxon>
        <taxon>Pucciniomycotina</taxon>
        <taxon>Pucciniomycetes</taxon>
        <taxon>Pucciniales</taxon>
        <taxon>Pucciniaceae</taxon>
        <taxon>Puccinia</taxon>
    </lineage>
</organism>
<sequence length="124" mass="14370">MSEAIDAEMDGKATYAQNCVHQYLVLQNCLRLYVRDPNCSMLSKVLSGQWAPHVSIEEINPVYQDILRRVPGLRQLRQFVHGTQDLYLLLYFYPPSCYSTSFLNQVSGISLANPQVNCYRQMWF</sequence>
<evidence type="ECO:0000313" key="2">
    <source>
        <dbReference type="EMBL" id="PLW33637.1"/>
    </source>
</evidence>
<dbReference type="EMBL" id="PGCI01000215">
    <property type="protein sequence ID" value="PLW33637.1"/>
    <property type="molecule type" value="Genomic_DNA"/>
</dbReference>
<accession>A0A2N5U7B8</accession>
<dbReference type="Pfam" id="PF08565">
    <property type="entry name" value="CDC37_M"/>
    <property type="match status" value="1"/>
</dbReference>
<gene>
    <name evidence="2" type="ORF">PCASD_14970</name>
</gene>
<dbReference type="Proteomes" id="UP000235392">
    <property type="component" value="Unassembled WGS sequence"/>
</dbReference>
<dbReference type="AlphaFoldDB" id="A0A2N5U7B8"/>
<comment type="caution">
    <text evidence="2">The sequence shown here is derived from an EMBL/GenBank/DDBJ whole genome shotgun (WGS) entry which is preliminary data.</text>
</comment>
<name>A0A2N5U7B8_9BASI</name>
<evidence type="ECO:0000313" key="3">
    <source>
        <dbReference type="Proteomes" id="UP000235392"/>
    </source>
</evidence>
<dbReference type="InterPro" id="IPR013874">
    <property type="entry name" value="Cdc37_Hsp90-bd"/>
</dbReference>
<proteinExistence type="predicted"/>
<feature type="domain" description="Cdc37 Hsp90 binding" evidence="1">
    <location>
        <begin position="1"/>
        <end position="70"/>
    </location>
</feature>